<dbReference type="EMBL" id="JAHYIQ010000028">
    <property type="protein sequence ID" value="KAK1120910.1"/>
    <property type="molecule type" value="Genomic_DNA"/>
</dbReference>
<keyword evidence="2" id="KW-1185">Reference proteome</keyword>
<evidence type="ECO:0000313" key="1">
    <source>
        <dbReference type="EMBL" id="KAK1120910.1"/>
    </source>
</evidence>
<organism evidence="1 2">
    <name type="scientific">Melipona bicolor</name>
    <dbReference type="NCBI Taxonomy" id="60889"/>
    <lineage>
        <taxon>Eukaryota</taxon>
        <taxon>Metazoa</taxon>
        <taxon>Ecdysozoa</taxon>
        <taxon>Arthropoda</taxon>
        <taxon>Hexapoda</taxon>
        <taxon>Insecta</taxon>
        <taxon>Pterygota</taxon>
        <taxon>Neoptera</taxon>
        <taxon>Endopterygota</taxon>
        <taxon>Hymenoptera</taxon>
        <taxon>Apocrita</taxon>
        <taxon>Aculeata</taxon>
        <taxon>Apoidea</taxon>
        <taxon>Anthophila</taxon>
        <taxon>Apidae</taxon>
        <taxon>Melipona</taxon>
    </lineage>
</organism>
<proteinExistence type="predicted"/>
<comment type="caution">
    <text evidence="1">The sequence shown here is derived from an EMBL/GenBank/DDBJ whole genome shotgun (WGS) entry which is preliminary data.</text>
</comment>
<name>A0AA40FKX8_9HYME</name>
<gene>
    <name evidence="1" type="ORF">K0M31_010694</name>
</gene>
<dbReference type="AlphaFoldDB" id="A0AA40FKX8"/>
<protein>
    <submittedName>
        <fullName evidence="1">Uncharacterized protein</fullName>
    </submittedName>
</protein>
<reference evidence="1" key="1">
    <citation type="submission" date="2021-10" db="EMBL/GenBank/DDBJ databases">
        <title>Melipona bicolor Genome sequencing and assembly.</title>
        <authorList>
            <person name="Araujo N.S."/>
            <person name="Arias M.C."/>
        </authorList>
    </citation>
    <scope>NUCLEOTIDE SEQUENCE</scope>
    <source>
        <strain evidence="1">USP_2M_L1-L4_2017</strain>
        <tissue evidence="1">Whole body</tissue>
    </source>
</reference>
<dbReference type="Proteomes" id="UP001177670">
    <property type="component" value="Unassembled WGS sequence"/>
</dbReference>
<evidence type="ECO:0000313" key="2">
    <source>
        <dbReference type="Proteomes" id="UP001177670"/>
    </source>
</evidence>
<accession>A0AA40FKX8</accession>
<sequence length="128" mass="14441">MDEEGREREPTPEENRVCPLQSFAPTKILPTISARVKRDRIARRRHRCSTKSLLAAGLGRSRASCARWDWSIRLSDWISINRQANYKAYLHVADAARSGCGRDDSDAVAFGARWRLGLDGRCSCGYTD</sequence>